<evidence type="ECO:0000259" key="5">
    <source>
        <dbReference type="PROSITE" id="PS50931"/>
    </source>
</evidence>
<evidence type="ECO:0000256" key="3">
    <source>
        <dbReference type="ARBA" id="ARBA00023125"/>
    </source>
</evidence>
<dbReference type="PROSITE" id="PS50931">
    <property type="entry name" value="HTH_LYSR"/>
    <property type="match status" value="1"/>
</dbReference>
<dbReference type="InterPro" id="IPR036390">
    <property type="entry name" value="WH_DNA-bd_sf"/>
</dbReference>
<evidence type="ECO:0000256" key="4">
    <source>
        <dbReference type="ARBA" id="ARBA00023163"/>
    </source>
</evidence>
<evidence type="ECO:0000256" key="2">
    <source>
        <dbReference type="ARBA" id="ARBA00023015"/>
    </source>
</evidence>
<proteinExistence type="inferred from homology"/>
<gene>
    <name evidence="6" type="ORF">ACFSXZ_32650</name>
</gene>
<evidence type="ECO:0000313" key="7">
    <source>
        <dbReference type="Proteomes" id="UP001597417"/>
    </source>
</evidence>
<feature type="domain" description="HTH lysR-type" evidence="5">
    <location>
        <begin position="8"/>
        <end position="65"/>
    </location>
</feature>
<dbReference type="Pfam" id="PF03466">
    <property type="entry name" value="LysR_substrate"/>
    <property type="match status" value="1"/>
</dbReference>
<comment type="similarity">
    <text evidence="1">Belongs to the LysR transcriptional regulatory family.</text>
</comment>
<keyword evidence="2" id="KW-0805">Transcription regulation</keyword>
<evidence type="ECO:0000256" key="1">
    <source>
        <dbReference type="ARBA" id="ARBA00009437"/>
    </source>
</evidence>
<dbReference type="Proteomes" id="UP001597417">
    <property type="component" value="Unassembled WGS sequence"/>
</dbReference>
<name>A0ABW5G1C2_9PSEU</name>
<dbReference type="SUPFAM" id="SSF46785">
    <property type="entry name" value="Winged helix' DNA-binding domain"/>
    <property type="match status" value="1"/>
</dbReference>
<keyword evidence="7" id="KW-1185">Reference proteome</keyword>
<dbReference type="Pfam" id="PF00126">
    <property type="entry name" value="HTH_1"/>
    <property type="match status" value="1"/>
</dbReference>
<keyword evidence="3" id="KW-0238">DNA-binding</keyword>
<dbReference type="PANTHER" id="PTHR30346:SF0">
    <property type="entry name" value="HCA OPERON TRANSCRIPTIONAL ACTIVATOR HCAR"/>
    <property type="match status" value="1"/>
</dbReference>
<dbReference type="InterPro" id="IPR036388">
    <property type="entry name" value="WH-like_DNA-bd_sf"/>
</dbReference>
<protein>
    <submittedName>
        <fullName evidence="6">LysR family transcriptional regulator</fullName>
    </submittedName>
</protein>
<dbReference type="SUPFAM" id="SSF53850">
    <property type="entry name" value="Periplasmic binding protein-like II"/>
    <property type="match status" value="1"/>
</dbReference>
<keyword evidence="4" id="KW-0804">Transcription</keyword>
<evidence type="ECO:0000313" key="6">
    <source>
        <dbReference type="EMBL" id="MFD2421089.1"/>
    </source>
</evidence>
<dbReference type="Gene3D" id="3.40.190.10">
    <property type="entry name" value="Periplasmic binding protein-like II"/>
    <property type="match status" value="2"/>
</dbReference>
<organism evidence="6 7">
    <name type="scientific">Amycolatopsis pigmentata</name>
    <dbReference type="NCBI Taxonomy" id="450801"/>
    <lineage>
        <taxon>Bacteria</taxon>
        <taxon>Bacillati</taxon>
        <taxon>Actinomycetota</taxon>
        <taxon>Actinomycetes</taxon>
        <taxon>Pseudonocardiales</taxon>
        <taxon>Pseudonocardiaceae</taxon>
        <taxon>Amycolatopsis</taxon>
    </lineage>
</organism>
<dbReference type="RefSeq" id="WP_378269488.1">
    <property type="nucleotide sequence ID" value="NZ_JBHUKR010000021.1"/>
</dbReference>
<dbReference type="Gene3D" id="1.10.10.10">
    <property type="entry name" value="Winged helix-like DNA-binding domain superfamily/Winged helix DNA-binding domain"/>
    <property type="match status" value="1"/>
</dbReference>
<sequence>MTEAALDVSLRVLRYFVAVADHENFSRAAVVLHVGQPSLSRQIRGLERQLGVRLLDRTPQGTRLSTAGQAFLPRARALLRAADDAAAAARAAAEPAEISIGYTPGLVVTAAIRELRRRCPDATVRTRYLGWRRPAEVLLDHQVDAVVARLPFPADRLQVTPLYHEPRVVIVPRDHRLAGRPSVGLEDIADEPLPQVSGLDPACSAFWRLEPRPDGRPAPAGPVMDTLDDTLEFVASGDTLAIATASHAQGPRPDLALVPLHGVAPSTVVLVTRAGDSGRLVTEFRKCAAERLRGRPVPSGVSPL</sequence>
<dbReference type="InterPro" id="IPR005119">
    <property type="entry name" value="LysR_subst-bd"/>
</dbReference>
<dbReference type="EMBL" id="JBHUKR010000021">
    <property type="protein sequence ID" value="MFD2421089.1"/>
    <property type="molecule type" value="Genomic_DNA"/>
</dbReference>
<dbReference type="CDD" id="cd08414">
    <property type="entry name" value="PBP2_LTTR_aromatics_like"/>
    <property type="match status" value="1"/>
</dbReference>
<accession>A0ABW5G1C2</accession>
<dbReference type="PRINTS" id="PR00039">
    <property type="entry name" value="HTHLYSR"/>
</dbReference>
<dbReference type="InterPro" id="IPR000847">
    <property type="entry name" value="LysR_HTH_N"/>
</dbReference>
<dbReference type="PANTHER" id="PTHR30346">
    <property type="entry name" value="TRANSCRIPTIONAL DUAL REGULATOR HCAR-RELATED"/>
    <property type="match status" value="1"/>
</dbReference>
<comment type="caution">
    <text evidence="6">The sequence shown here is derived from an EMBL/GenBank/DDBJ whole genome shotgun (WGS) entry which is preliminary data.</text>
</comment>
<reference evidence="7" key="1">
    <citation type="journal article" date="2019" name="Int. J. Syst. Evol. Microbiol.">
        <title>The Global Catalogue of Microorganisms (GCM) 10K type strain sequencing project: providing services to taxonomists for standard genome sequencing and annotation.</title>
        <authorList>
            <consortium name="The Broad Institute Genomics Platform"/>
            <consortium name="The Broad Institute Genome Sequencing Center for Infectious Disease"/>
            <person name="Wu L."/>
            <person name="Ma J."/>
        </authorList>
    </citation>
    <scope>NUCLEOTIDE SEQUENCE [LARGE SCALE GENOMIC DNA]</scope>
    <source>
        <strain evidence="7">CGMCC 4.7645</strain>
    </source>
</reference>